<dbReference type="EMBL" id="VFSY01000022">
    <property type="protein sequence ID" value="TPI02275.1"/>
    <property type="molecule type" value="Genomic_DNA"/>
</dbReference>
<evidence type="ECO:0000313" key="3">
    <source>
        <dbReference type="Proteomes" id="UP000317904"/>
    </source>
</evidence>
<dbReference type="AlphaFoldDB" id="A0A502M2M3"/>
<dbReference type="RefSeq" id="WP_140700994.1">
    <property type="nucleotide sequence ID" value="NZ_VFSY01000022.1"/>
</dbReference>
<keyword evidence="1" id="KW-1133">Transmembrane helix</keyword>
<proteinExistence type="predicted"/>
<sequence length="124" mass="13890">MPEYNQILKDIKDIREQFDLLPMVTTNELFENQADAVKEKSIKDLKASFDKLDTVQRNEYKSDIKLSVGITLAAIATSLFVTLIVLAALTKKDKLKIKKLKAKIITVAVVMSVLILAIALLPFI</sequence>
<feature type="transmembrane region" description="Helical" evidence="1">
    <location>
        <begin position="66"/>
        <end position="90"/>
    </location>
</feature>
<dbReference type="Proteomes" id="UP000317904">
    <property type="component" value="Unassembled WGS sequence"/>
</dbReference>
<accession>A0A502M2M3</accession>
<gene>
    <name evidence="2" type="ORF">FJM01_01245</name>
</gene>
<keyword evidence="1" id="KW-0472">Membrane</keyword>
<keyword evidence="1" id="KW-0812">Transmembrane</keyword>
<evidence type="ECO:0000256" key="1">
    <source>
        <dbReference type="SAM" id="Phobius"/>
    </source>
</evidence>
<feature type="transmembrane region" description="Helical" evidence="1">
    <location>
        <begin position="102"/>
        <end position="123"/>
    </location>
</feature>
<name>A0A502M2M3_9MOLU</name>
<evidence type="ECO:0000313" key="2">
    <source>
        <dbReference type="EMBL" id="TPI02275.1"/>
    </source>
</evidence>
<reference evidence="2 3" key="1">
    <citation type="submission" date="2019-06" db="EMBL/GenBank/DDBJ databases">
        <title>A comparative genomics study of ostrich specific Mycoplasmas.</title>
        <authorList>
            <person name="Botes A."/>
            <person name="Nel T."/>
        </authorList>
    </citation>
    <scope>NUCLEOTIDE SEQUENCE [LARGE SCALE GENOMIC DNA]</scope>
    <source>
        <strain evidence="2 3">Ms01</strain>
    </source>
</reference>
<comment type="caution">
    <text evidence="2">The sequence shown here is derived from an EMBL/GenBank/DDBJ whole genome shotgun (WGS) entry which is preliminary data.</text>
</comment>
<organism evidence="2 3">
    <name type="scientific">Mycoplasma struthionis</name>
    <dbReference type="NCBI Taxonomy" id="538220"/>
    <lineage>
        <taxon>Bacteria</taxon>
        <taxon>Bacillati</taxon>
        <taxon>Mycoplasmatota</taxon>
        <taxon>Mollicutes</taxon>
        <taxon>Mycoplasmataceae</taxon>
        <taxon>Mycoplasma</taxon>
    </lineage>
</organism>
<protein>
    <submittedName>
        <fullName evidence="2">Uncharacterized protein</fullName>
    </submittedName>
</protein>